<dbReference type="AlphaFoldDB" id="A0AAN6M5C7"/>
<evidence type="ECO:0000313" key="4">
    <source>
        <dbReference type="EMBL" id="KAK3214904.1"/>
    </source>
</evidence>
<keyword evidence="3" id="KW-0472">Membrane</keyword>
<keyword evidence="5" id="KW-1185">Reference proteome</keyword>
<evidence type="ECO:0000313" key="5">
    <source>
        <dbReference type="Proteomes" id="UP001280581"/>
    </source>
</evidence>
<reference evidence="4 5" key="1">
    <citation type="submission" date="2021-02" db="EMBL/GenBank/DDBJ databases">
        <title>Genome assembly of Pseudopithomyces chartarum.</title>
        <authorList>
            <person name="Jauregui R."/>
            <person name="Singh J."/>
            <person name="Voisey C."/>
        </authorList>
    </citation>
    <scope>NUCLEOTIDE SEQUENCE [LARGE SCALE GENOMIC DNA]</scope>
    <source>
        <strain evidence="4 5">AGR01</strain>
    </source>
</reference>
<dbReference type="Proteomes" id="UP001280581">
    <property type="component" value="Unassembled WGS sequence"/>
</dbReference>
<feature type="transmembrane region" description="Helical" evidence="3">
    <location>
        <begin position="263"/>
        <end position="282"/>
    </location>
</feature>
<keyword evidence="3" id="KW-0812">Transmembrane</keyword>
<feature type="region of interest" description="Disordered" evidence="2">
    <location>
        <begin position="379"/>
        <end position="461"/>
    </location>
</feature>
<evidence type="ECO:0000256" key="3">
    <source>
        <dbReference type="SAM" id="Phobius"/>
    </source>
</evidence>
<dbReference type="EMBL" id="WVTA01000003">
    <property type="protein sequence ID" value="KAK3214904.1"/>
    <property type="molecule type" value="Genomic_DNA"/>
</dbReference>
<evidence type="ECO:0000256" key="2">
    <source>
        <dbReference type="SAM" id="MobiDB-lite"/>
    </source>
</evidence>
<organism evidence="4 5">
    <name type="scientific">Pseudopithomyces chartarum</name>
    <dbReference type="NCBI Taxonomy" id="1892770"/>
    <lineage>
        <taxon>Eukaryota</taxon>
        <taxon>Fungi</taxon>
        <taxon>Dikarya</taxon>
        <taxon>Ascomycota</taxon>
        <taxon>Pezizomycotina</taxon>
        <taxon>Dothideomycetes</taxon>
        <taxon>Pleosporomycetidae</taxon>
        <taxon>Pleosporales</taxon>
        <taxon>Massarineae</taxon>
        <taxon>Didymosphaeriaceae</taxon>
        <taxon>Pseudopithomyces</taxon>
    </lineage>
</organism>
<feature type="coiled-coil region" evidence="1">
    <location>
        <begin position="24"/>
        <end position="51"/>
    </location>
</feature>
<feature type="compositionally biased region" description="Low complexity" evidence="2">
    <location>
        <begin position="418"/>
        <end position="437"/>
    </location>
</feature>
<feature type="region of interest" description="Disordered" evidence="2">
    <location>
        <begin position="65"/>
        <end position="168"/>
    </location>
</feature>
<comment type="caution">
    <text evidence="4">The sequence shown here is derived from an EMBL/GenBank/DDBJ whole genome shotgun (WGS) entry which is preliminary data.</text>
</comment>
<proteinExistence type="predicted"/>
<accession>A0AAN6M5C7</accession>
<name>A0AAN6M5C7_9PLEO</name>
<keyword evidence="1" id="KW-0175">Coiled coil</keyword>
<sequence>MGVGETITVINRSGKVVSSSKHIINVFKEAKSAYRERKAEIQAERNAALQEKKLREGIKAIRLDDDARSHASSHRSKHSKAATHRSKSHKLPQSRPPLERGYTDSFYANDDSSPRRSRHRFEDDLAGEGEEGHIKELARRHTEAIVPVKRADSTRRKSDSGIDMDLCYGDVPPPLPDKRYEEVELREKASKITMLLDEANCLQYSVTTMVENLQKNPDALAAVALTLGEISTMLRKMGPSVLPVLAKSFPAVVALLASPQFMIAGGVAVGVTIVALGGFKIVKKLQAQKDMQGEPMAMPMSAGAGAGAGDGVGMGGPVVEEPLMLEELEPPELSRIEVWRRGIADVEAESAGTSVDGEFITPGATRTLVAEGVLDEDDIKSRRSARSKRDGEHRSSKSHRAKSTYSEKTTHSEKTTKSSKVPKSSAKSVASSTVSKSKTVKEKSKKKEPSGLKMLFRSHSS</sequence>
<feature type="compositionally biased region" description="Basic and acidic residues" evidence="2">
    <location>
        <begin position="130"/>
        <end position="160"/>
    </location>
</feature>
<keyword evidence="3" id="KW-1133">Transmembrane helix</keyword>
<evidence type="ECO:0000256" key="1">
    <source>
        <dbReference type="SAM" id="Coils"/>
    </source>
</evidence>
<gene>
    <name evidence="4" type="ORF">GRF29_19g1635527</name>
</gene>
<feature type="compositionally biased region" description="Basic and acidic residues" evidence="2">
    <location>
        <begin position="439"/>
        <end position="450"/>
    </location>
</feature>
<protein>
    <submittedName>
        <fullName evidence="4">Uncharacterized protein</fullName>
    </submittedName>
</protein>
<feature type="compositionally biased region" description="Basic residues" evidence="2">
    <location>
        <begin position="71"/>
        <end position="92"/>
    </location>
</feature>